<reference evidence="1 2" key="1">
    <citation type="submission" date="2015-02" db="EMBL/GenBank/DDBJ databases">
        <title>Draft genome of a novel marine cyanobacterium (Chroococcales) isolated from South Atlantic Ocean.</title>
        <authorList>
            <person name="Rigonato J."/>
            <person name="Alvarenga D.O."/>
            <person name="Branco L.H."/>
            <person name="Varani A.M."/>
            <person name="Brandini F.P."/>
            <person name="Fiore M.F."/>
        </authorList>
    </citation>
    <scope>NUCLEOTIDE SEQUENCE [LARGE SCALE GENOMIC DNA]</scope>
    <source>
        <strain evidence="1 2">CENA595</strain>
    </source>
</reference>
<comment type="caution">
    <text evidence="1">The sequence shown here is derived from an EMBL/GenBank/DDBJ whole genome shotgun (WGS) entry which is preliminary data.</text>
</comment>
<dbReference type="AlphaFoldDB" id="A0A0D8ZVD4"/>
<gene>
    <name evidence="1" type="ORF">UH38_08040</name>
</gene>
<sequence length="198" mass="23183">MNKHQAMTKDIQAVESKSSSCQGIEPLHVQLHREQLPQKCDRTWQQLAASTERINQLSAELEAALYDLKEIACDIRQQQNLPRMPDFDKPALAIPYIYCKRPGLFVLKAKTVDLFAEEKAAYQLAQQLRHRTKTRLKRSRTMSLAHLSWKLKKFWQKLAKQWQSPSDRRSKENRVKINLSSAAKTTKIENRKRFVLQR</sequence>
<keyword evidence="2" id="KW-1185">Reference proteome</keyword>
<name>A0A0D8ZVD4_9CYAN</name>
<proteinExistence type="predicted"/>
<dbReference type="STRING" id="1618023.UH38_08040"/>
<dbReference type="EMBL" id="JYON01000006">
    <property type="protein sequence ID" value="KJH72352.1"/>
    <property type="molecule type" value="Genomic_DNA"/>
</dbReference>
<accession>A0A0D8ZVD4</accession>
<protein>
    <submittedName>
        <fullName evidence="1">Uncharacterized protein</fullName>
    </submittedName>
</protein>
<dbReference type="Proteomes" id="UP000032452">
    <property type="component" value="Unassembled WGS sequence"/>
</dbReference>
<organism evidence="1 2">
    <name type="scientific">Aliterella atlantica CENA595</name>
    <dbReference type="NCBI Taxonomy" id="1618023"/>
    <lineage>
        <taxon>Bacteria</taxon>
        <taxon>Bacillati</taxon>
        <taxon>Cyanobacteriota</taxon>
        <taxon>Cyanophyceae</taxon>
        <taxon>Chroococcidiopsidales</taxon>
        <taxon>Aliterellaceae</taxon>
        <taxon>Aliterella</taxon>
    </lineage>
</organism>
<evidence type="ECO:0000313" key="2">
    <source>
        <dbReference type="Proteomes" id="UP000032452"/>
    </source>
</evidence>
<evidence type="ECO:0000313" key="1">
    <source>
        <dbReference type="EMBL" id="KJH72352.1"/>
    </source>
</evidence>
<dbReference type="RefSeq" id="WP_045054114.1">
    <property type="nucleotide sequence ID" value="NZ_CAWMDP010000038.1"/>
</dbReference>
<dbReference type="OrthoDB" id="487323at2"/>